<feature type="coiled-coil region" evidence="1">
    <location>
        <begin position="46"/>
        <end position="73"/>
    </location>
</feature>
<dbReference type="AlphaFoldDB" id="A0AB36K940"/>
<accession>A0AB36K940</accession>
<comment type="caution">
    <text evidence="2">The sequence shown here is derived from an EMBL/GenBank/DDBJ whole genome shotgun (WGS) entry which is preliminary data.</text>
</comment>
<gene>
    <name evidence="2" type="ORF">BZG09_05270</name>
</gene>
<keyword evidence="1" id="KW-0175">Coiled coil</keyword>
<name>A0AB36K940_9GAMM</name>
<dbReference type="Pfam" id="PF05926">
    <property type="entry name" value="Phage_GPL"/>
    <property type="match status" value="1"/>
</dbReference>
<dbReference type="EMBL" id="MUEO01000009">
    <property type="protein sequence ID" value="OOE45116.1"/>
    <property type="molecule type" value="Genomic_DNA"/>
</dbReference>
<sequence>MFSGNDNNAGYQNTKIGNDGFWPDIEVGDFERQRSTPAVTDDTRIAHALVNAMAEVNRQLRTLKQNHKLAGSETAGDVDAPPTLNGKNRLVIQYEGAVFARAKADLLPDFATVQQRDAGENLAERSEDTRRELLAESERIIRNMSDMGRATVTLL</sequence>
<dbReference type="RefSeq" id="WP_077457535.1">
    <property type="nucleotide sequence ID" value="NZ_MUEO01000009.1"/>
</dbReference>
<evidence type="ECO:0000313" key="2">
    <source>
        <dbReference type="EMBL" id="OOE45116.1"/>
    </source>
</evidence>
<evidence type="ECO:0000256" key="1">
    <source>
        <dbReference type="SAM" id="Coils"/>
    </source>
</evidence>
<organism evidence="2 3">
    <name type="scientific">Salinivibrio kushneri</name>
    <dbReference type="NCBI Taxonomy" id="1908198"/>
    <lineage>
        <taxon>Bacteria</taxon>
        <taxon>Pseudomonadati</taxon>
        <taxon>Pseudomonadota</taxon>
        <taxon>Gammaproteobacteria</taxon>
        <taxon>Vibrionales</taxon>
        <taxon>Vibrionaceae</taxon>
        <taxon>Salinivibrio</taxon>
    </lineage>
</organism>
<dbReference type="Proteomes" id="UP000188726">
    <property type="component" value="Unassembled WGS sequence"/>
</dbReference>
<dbReference type="InterPro" id="IPR009225">
    <property type="entry name" value="Phage_head_completion_GpL"/>
</dbReference>
<protein>
    <submittedName>
        <fullName evidence="2">Head protein</fullName>
    </submittedName>
</protein>
<evidence type="ECO:0000313" key="3">
    <source>
        <dbReference type="Proteomes" id="UP000188726"/>
    </source>
</evidence>
<reference evidence="2 3" key="1">
    <citation type="journal article" date="2017" name="Genome Announc.">
        <title>Draft Genome Sequences of Salinivibrio proteolyticus, Salinivibrio sharmensis, Salinivibrio siamensis, Salinivibrio costicola subsp. alcaliphilus, Salinivibrio costicola subsp. vallismortis, and 29 New Isolates Belonging to the Genus Salinivibrio.</title>
        <authorList>
            <person name="Lopez-Hermoso C."/>
            <person name="de la Haba R.R."/>
            <person name="Sanchez-Porro C."/>
            <person name="Bayliss S.C."/>
            <person name="Feil E.J."/>
            <person name="Ventosa A."/>
        </authorList>
    </citation>
    <scope>NUCLEOTIDE SEQUENCE [LARGE SCALE GENOMIC DNA]</scope>
    <source>
        <strain evidence="2 3">IC202</strain>
    </source>
</reference>
<proteinExistence type="predicted"/>